<dbReference type="SUPFAM" id="SSF56281">
    <property type="entry name" value="Metallo-hydrolase/oxidoreductase"/>
    <property type="match status" value="1"/>
</dbReference>
<dbReference type="PANTHER" id="PTHR30619:SF1">
    <property type="entry name" value="RECOMBINATION PROTEIN 2"/>
    <property type="match status" value="1"/>
</dbReference>
<feature type="transmembrane region" description="Helical" evidence="6">
    <location>
        <begin position="261"/>
        <end position="281"/>
    </location>
</feature>
<evidence type="ECO:0000256" key="5">
    <source>
        <dbReference type="ARBA" id="ARBA00023136"/>
    </source>
</evidence>
<evidence type="ECO:0000259" key="7">
    <source>
        <dbReference type="SMART" id="SM00849"/>
    </source>
</evidence>
<keyword evidence="3 6" id="KW-0812">Transmembrane</keyword>
<keyword evidence="2" id="KW-1003">Cell membrane</keyword>
<evidence type="ECO:0000256" key="3">
    <source>
        <dbReference type="ARBA" id="ARBA00022692"/>
    </source>
</evidence>
<dbReference type="GO" id="GO:0030420">
    <property type="term" value="P:establishment of competence for transformation"/>
    <property type="evidence" value="ECO:0007669"/>
    <property type="project" value="InterPro"/>
</dbReference>
<dbReference type="PATRIC" id="fig|405446.3.peg.3428"/>
<evidence type="ECO:0000313" key="8">
    <source>
        <dbReference type="EMBL" id="KRG71858.1"/>
    </source>
</evidence>
<feature type="transmembrane region" description="Helical" evidence="6">
    <location>
        <begin position="45"/>
        <end position="60"/>
    </location>
</feature>
<evidence type="ECO:0000256" key="6">
    <source>
        <dbReference type="SAM" id="Phobius"/>
    </source>
</evidence>
<dbReference type="EMBL" id="LDJJ01000007">
    <property type="protein sequence ID" value="KRG71858.1"/>
    <property type="molecule type" value="Genomic_DNA"/>
</dbReference>
<feature type="transmembrane region" description="Helical" evidence="6">
    <location>
        <begin position="12"/>
        <end position="38"/>
    </location>
</feature>
<evidence type="ECO:0000256" key="2">
    <source>
        <dbReference type="ARBA" id="ARBA00022475"/>
    </source>
</evidence>
<dbReference type="Gene3D" id="3.60.15.10">
    <property type="entry name" value="Ribonuclease Z/Hydroxyacylglutathione hydrolase-like"/>
    <property type="match status" value="1"/>
</dbReference>
<sequence length="804" mass="85317">MAAHSGAGGVGLGHVGIAIAGKAVAICFLAGICTAILAPGLPPSVLRWVGLLAGLLLWLANPRWRWLGALLTGMAWAWLHAGWGLDQQLPLALEGREVSVVGVVTSLPQHEIRRTRFQLQIDGDTAQSAGLQGRTVQVSWYDDFGVTEPGPRIHVRAGERWRLNLRLRAPRGLINPGGFDAERHALAQGIAASAIVRQVPTPQRLSAPAGLGAWREQMAARITAQVPTGSSRYVQALALGDTRGLGEADWQVLRATGLTHLIAISGFHVGMVALCAAWMVAGIWRLLPWCGRYCPRPQAVAIGALIGATVYAAVAGFGLPTVRTVLMVAVVVLARLGRRPVDVAASLALAALAVLCLAPLSVLTAGFWLSFAGVAWLLWCLPERGHWLGSFLSAQRVATLGLLPLTVLLFGQASAIGPVANLLAIPWWSLVVVPLALLGTALEAVSNGAGGLAWRASAWCFDLSWPLFQALGSGRYALWWLPEPAWFALPLALLAAIWMLLPAGTPGKYLAVLLWLPLCLPWRDRPRDGAFELITLDVGQGLAVLVRTGQHSLLFDAGPAVADGFDAGERVVVPALRALGVQQLETLVVSHGDHDHAGGVAAVQTVLPAHSLWAPPGLALQSEAGPTCGAGQAWQWDGVRFEFLHPTPGFPYLGNESSCVLRVQGRYGTALLTGDIGEVIEQRLLKQVPAKLHADVVLVAHHGSGGSSSRAFVAATGARLALISNGHGNRFGHPRPDVVRRWQRNGAEVLATADSGALQVWLGEGGLQVRERRIWRSRLWDAAERARAAAILSDIKNAATAPEG</sequence>
<dbReference type="CDD" id="cd07731">
    <property type="entry name" value="ComA-like_MBL-fold"/>
    <property type="match status" value="1"/>
</dbReference>
<dbReference type="InterPro" id="IPR025405">
    <property type="entry name" value="DUF4131"/>
</dbReference>
<dbReference type="InterPro" id="IPR004797">
    <property type="entry name" value="Competence_ComEC/Rec2"/>
</dbReference>
<keyword evidence="9" id="KW-1185">Reference proteome</keyword>
<dbReference type="InterPro" id="IPR036866">
    <property type="entry name" value="RibonucZ/Hydroxyglut_hydro"/>
</dbReference>
<keyword evidence="5 6" id="KW-0472">Membrane</keyword>
<dbReference type="Proteomes" id="UP000051863">
    <property type="component" value="Unassembled WGS sequence"/>
</dbReference>
<dbReference type="InterPro" id="IPR004477">
    <property type="entry name" value="ComEC_N"/>
</dbReference>
<feature type="transmembrane region" description="Helical" evidence="6">
    <location>
        <begin position="346"/>
        <end position="379"/>
    </location>
</feature>
<dbReference type="InterPro" id="IPR035681">
    <property type="entry name" value="ComA-like_MBL"/>
</dbReference>
<dbReference type="InterPro" id="IPR052159">
    <property type="entry name" value="Competence_DNA_uptake"/>
</dbReference>
<evidence type="ECO:0000313" key="9">
    <source>
        <dbReference type="Proteomes" id="UP000051863"/>
    </source>
</evidence>
<feature type="transmembrane region" description="Helical" evidence="6">
    <location>
        <begin position="391"/>
        <end position="410"/>
    </location>
</feature>
<feature type="transmembrane region" description="Helical" evidence="6">
    <location>
        <begin position="484"/>
        <end position="501"/>
    </location>
</feature>
<dbReference type="AlphaFoldDB" id="A0A0R0CZ56"/>
<dbReference type="OrthoDB" id="9761531at2"/>
<dbReference type="Pfam" id="PF13567">
    <property type="entry name" value="DUF4131"/>
    <property type="match status" value="1"/>
</dbReference>
<dbReference type="NCBIfam" id="TIGR00361">
    <property type="entry name" value="ComEC_Rec2"/>
    <property type="match status" value="1"/>
</dbReference>
<protein>
    <submittedName>
        <fullName evidence="8">Transporter</fullName>
    </submittedName>
</protein>
<dbReference type="Pfam" id="PF00753">
    <property type="entry name" value="Lactamase_B"/>
    <property type="match status" value="1"/>
</dbReference>
<feature type="domain" description="Metallo-beta-lactamase" evidence="7">
    <location>
        <begin position="540"/>
        <end position="727"/>
    </location>
</feature>
<reference evidence="8 9" key="1">
    <citation type="submission" date="2015-05" db="EMBL/GenBank/DDBJ databases">
        <title>Genome sequencing and analysis of members of genus Stenotrophomonas.</title>
        <authorList>
            <person name="Patil P.P."/>
            <person name="Midha S."/>
            <person name="Patil P.B."/>
        </authorList>
    </citation>
    <scope>NUCLEOTIDE SEQUENCE [LARGE SCALE GENOMIC DNA]</scope>
    <source>
        <strain evidence="8 9">DSM 18941</strain>
    </source>
</reference>
<dbReference type="Pfam" id="PF03772">
    <property type="entry name" value="Competence"/>
    <property type="match status" value="1"/>
</dbReference>
<evidence type="ECO:0000256" key="1">
    <source>
        <dbReference type="ARBA" id="ARBA00004651"/>
    </source>
</evidence>
<gene>
    <name evidence="8" type="ORF">ABB27_02735</name>
</gene>
<feature type="transmembrane region" description="Helical" evidence="6">
    <location>
        <begin position="422"/>
        <end position="442"/>
    </location>
</feature>
<dbReference type="NCBIfam" id="TIGR00360">
    <property type="entry name" value="ComEC_N-term"/>
    <property type="match status" value="1"/>
</dbReference>
<dbReference type="PANTHER" id="PTHR30619">
    <property type="entry name" value="DNA INTERNALIZATION/COMPETENCE PROTEIN COMEC/REC2"/>
    <property type="match status" value="1"/>
</dbReference>
<feature type="transmembrane region" description="Helical" evidence="6">
    <location>
        <begin position="301"/>
        <end position="334"/>
    </location>
</feature>
<accession>A0A0R0CZ56</accession>
<comment type="subcellular location">
    <subcellularLocation>
        <location evidence="1">Cell membrane</location>
        <topology evidence="1">Multi-pass membrane protein</topology>
    </subcellularLocation>
</comment>
<dbReference type="InterPro" id="IPR001279">
    <property type="entry name" value="Metallo-B-lactamas"/>
</dbReference>
<dbReference type="SMART" id="SM00849">
    <property type="entry name" value="Lactamase_B"/>
    <property type="match status" value="1"/>
</dbReference>
<organism evidence="8 9">
    <name type="scientific">Stenotrophomonas terrae</name>
    <dbReference type="NCBI Taxonomy" id="405446"/>
    <lineage>
        <taxon>Bacteria</taxon>
        <taxon>Pseudomonadati</taxon>
        <taxon>Pseudomonadota</taxon>
        <taxon>Gammaproteobacteria</taxon>
        <taxon>Lysobacterales</taxon>
        <taxon>Lysobacteraceae</taxon>
        <taxon>Stenotrophomonas</taxon>
    </lineage>
</organism>
<keyword evidence="4 6" id="KW-1133">Transmembrane helix</keyword>
<name>A0A0R0CZ56_9GAMM</name>
<comment type="caution">
    <text evidence="8">The sequence shown here is derived from an EMBL/GenBank/DDBJ whole genome shotgun (WGS) entry which is preliminary data.</text>
</comment>
<proteinExistence type="predicted"/>
<evidence type="ECO:0000256" key="4">
    <source>
        <dbReference type="ARBA" id="ARBA00022989"/>
    </source>
</evidence>
<dbReference type="GO" id="GO:0005886">
    <property type="term" value="C:plasma membrane"/>
    <property type="evidence" value="ECO:0007669"/>
    <property type="project" value="UniProtKB-SubCell"/>
</dbReference>